<reference evidence="7 8" key="1">
    <citation type="submission" date="2016-10" db="EMBL/GenBank/DDBJ databases">
        <authorList>
            <person name="de Groot N.N."/>
        </authorList>
    </citation>
    <scope>NUCLEOTIDE SEQUENCE [LARGE SCALE GENOMIC DNA]</scope>
    <source>
        <strain evidence="7 8">A-4</strain>
    </source>
</reference>
<evidence type="ECO:0000256" key="1">
    <source>
        <dbReference type="ARBA" id="ARBA00004141"/>
    </source>
</evidence>
<dbReference type="GO" id="GO:0016020">
    <property type="term" value="C:membrane"/>
    <property type="evidence" value="ECO:0007669"/>
    <property type="project" value="UniProtKB-SubCell"/>
</dbReference>
<dbReference type="EMBL" id="FMXP01000020">
    <property type="protein sequence ID" value="SDB30334.1"/>
    <property type="molecule type" value="Genomic_DNA"/>
</dbReference>
<accession>A0A1G6CBW8</accession>
<evidence type="ECO:0000256" key="5">
    <source>
        <dbReference type="SAM" id="Phobius"/>
    </source>
</evidence>
<evidence type="ECO:0000313" key="7">
    <source>
        <dbReference type="EMBL" id="SDB30334.1"/>
    </source>
</evidence>
<dbReference type="Gene3D" id="1.20.1510.10">
    <property type="entry name" value="Cation efflux protein transmembrane domain"/>
    <property type="match status" value="1"/>
</dbReference>
<protein>
    <submittedName>
        <fullName evidence="7">Divalent metal cation (Fe/Co/Zn/Cd) transporter</fullName>
    </submittedName>
</protein>
<dbReference type="eggNOG" id="COG3965">
    <property type="taxonomic scope" value="Bacteria"/>
</dbReference>
<dbReference type="STRING" id="439219.SAMN02910293_01509"/>
<evidence type="ECO:0000256" key="4">
    <source>
        <dbReference type="ARBA" id="ARBA00023136"/>
    </source>
</evidence>
<dbReference type="InterPro" id="IPR027469">
    <property type="entry name" value="Cation_efflux_TMD_sf"/>
</dbReference>
<proteinExistence type="predicted"/>
<comment type="subcellular location">
    <subcellularLocation>
        <location evidence="1">Membrane</location>
        <topology evidence="1">Multi-pass membrane protein</topology>
    </subcellularLocation>
</comment>
<sequence>MKQKQIERNSLIISSVVNFLTGVAGITVFIYTGMNSLFLDSVFSIIAFFSSVIAFFISKNSHKRTKKFPQGLYFLEPLYAVFKSIAILFLLMVTFIETSQTAYSYFFNQIGQPITTGPVLNYTFTVAIMCLLLGYYNRHQNKKMNNISTILAAESKGNIIDGLISLGIGLAVLPLYFFDINSQLGFLHYTGDFFICLVLIIISIKDPIMILIEAFGELTHASINDHDIIATVEEIIAPYILENEGDLDIHIHKQGMRITVSIYILSVEDTDFIQRLAENKASFTKPIT</sequence>
<gene>
    <name evidence="7" type="ORF">SAMN02910293_01509</name>
</gene>
<dbReference type="Proteomes" id="UP000182508">
    <property type="component" value="Unassembled WGS sequence"/>
</dbReference>
<feature type="transmembrane region" description="Helical" evidence="5">
    <location>
        <begin position="78"/>
        <end position="99"/>
    </location>
</feature>
<keyword evidence="3 5" id="KW-1133">Transmembrane helix</keyword>
<feature type="transmembrane region" description="Helical" evidence="5">
    <location>
        <begin position="119"/>
        <end position="137"/>
    </location>
</feature>
<keyword evidence="2 5" id="KW-0812">Transmembrane</keyword>
<dbReference type="RefSeq" id="WP_245686250.1">
    <property type="nucleotide sequence ID" value="NZ_FMXP01000020.1"/>
</dbReference>
<feature type="transmembrane region" description="Helical" evidence="5">
    <location>
        <begin position="37"/>
        <end position="57"/>
    </location>
</feature>
<feature type="transmembrane region" description="Helical" evidence="5">
    <location>
        <begin position="184"/>
        <end position="204"/>
    </location>
</feature>
<organism evidence="7 8">
    <name type="scientific">Streptococcus henryi</name>
    <dbReference type="NCBI Taxonomy" id="439219"/>
    <lineage>
        <taxon>Bacteria</taxon>
        <taxon>Bacillati</taxon>
        <taxon>Bacillota</taxon>
        <taxon>Bacilli</taxon>
        <taxon>Lactobacillales</taxon>
        <taxon>Streptococcaceae</taxon>
        <taxon>Streptococcus</taxon>
    </lineage>
</organism>
<keyword evidence="8" id="KW-1185">Reference proteome</keyword>
<feature type="domain" description="Cation efflux protein transmembrane" evidence="6">
    <location>
        <begin position="11"/>
        <end position="218"/>
    </location>
</feature>
<evidence type="ECO:0000259" key="6">
    <source>
        <dbReference type="Pfam" id="PF01545"/>
    </source>
</evidence>
<dbReference type="AlphaFoldDB" id="A0A1G6CBW8"/>
<dbReference type="SUPFAM" id="SSF161111">
    <property type="entry name" value="Cation efflux protein transmembrane domain-like"/>
    <property type="match status" value="1"/>
</dbReference>
<keyword evidence="4 5" id="KW-0472">Membrane</keyword>
<dbReference type="Pfam" id="PF01545">
    <property type="entry name" value="Cation_efflux"/>
    <property type="match status" value="1"/>
</dbReference>
<dbReference type="GO" id="GO:0008324">
    <property type="term" value="F:monoatomic cation transmembrane transporter activity"/>
    <property type="evidence" value="ECO:0007669"/>
    <property type="project" value="InterPro"/>
</dbReference>
<evidence type="ECO:0000256" key="2">
    <source>
        <dbReference type="ARBA" id="ARBA00022692"/>
    </source>
</evidence>
<name>A0A1G6CBW8_9STRE</name>
<evidence type="ECO:0000256" key="3">
    <source>
        <dbReference type="ARBA" id="ARBA00022989"/>
    </source>
</evidence>
<evidence type="ECO:0000313" key="8">
    <source>
        <dbReference type="Proteomes" id="UP000182508"/>
    </source>
</evidence>
<dbReference type="InterPro" id="IPR058533">
    <property type="entry name" value="Cation_efflux_TM"/>
</dbReference>
<feature type="transmembrane region" description="Helical" evidence="5">
    <location>
        <begin position="158"/>
        <end position="178"/>
    </location>
</feature>
<feature type="transmembrane region" description="Helical" evidence="5">
    <location>
        <begin position="12"/>
        <end position="31"/>
    </location>
</feature>